<dbReference type="PANTHER" id="PTHR30203:SF30">
    <property type="entry name" value="OUTER MEMBRANE PROTEIN-RELATED"/>
    <property type="match status" value="1"/>
</dbReference>
<organism evidence="3 4">
    <name type="scientific">Parvibium lacunae</name>
    <dbReference type="NCBI Taxonomy" id="1888893"/>
    <lineage>
        <taxon>Bacteria</taxon>
        <taxon>Pseudomonadati</taxon>
        <taxon>Pseudomonadota</taxon>
        <taxon>Betaproteobacteria</taxon>
        <taxon>Burkholderiales</taxon>
        <taxon>Alcaligenaceae</taxon>
        <taxon>Parvibium</taxon>
    </lineage>
</organism>
<feature type="coiled-coil region" evidence="2">
    <location>
        <begin position="77"/>
        <end position="104"/>
    </location>
</feature>
<accession>A0A368L3H3</accession>
<gene>
    <name evidence="3" type="ORF">DU000_04105</name>
</gene>
<feature type="coiled-coil region" evidence="2">
    <location>
        <begin position="364"/>
        <end position="409"/>
    </location>
</feature>
<dbReference type="EMBL" id="QPGB01000002">
    <property type="protein sequence ID" value="RCS58033.1"/>
    <property type="molecule type" value="Genomic_DNA"/>
</dbReference>
<dbReference type="PANTHER" id="PTHR30203">
    <property type="entry name" value="OUTER MEMBRANE CATION EFFLUX PROTEIN"/>
    <property type="match status" value="1"/>
</dbReference>
<comment type="similarity">
    <text evidence="1">Belongs to the outer membrane factor (OMF) (TC 1.B.17) family.</text>
</comment>
<dbReference type="Pfam" id="PF02321">
    <property type="entry name" value="OEP"/>
    <property type="match status" value="2"/>
</dbReference>
<dbReference type="AlphaFoldDB" id="A0A368L3H3"/>
<dbReference type="GO" id="GO:0015562">
    <property type="term" value="F:efflux transmembrane transporter activity"/>
    <property type="evidence" value="ECO:0007669"/>
    <property type="project" value="InterPro"/>
</dbReference>
<evidence type="ECO:0000313" key="4">
    <source>
        <dbReference type="Proteomes" id="UP000252357"/>
    </source>
</evidence>
<sequence>MGIRLVSKRNRSRLDRRALKVALNLLSDYRLILSVLLVSNSASALNLDIRHYSQTHPTHRESLDSLHECSKTVPLSLANARQRLAEGNRELRQAKNNIALASADQASAAARPNPQLSYNMASINPNGGIGGGAWPDKRIDQIVRLDQLIERGNKRELRIAVSDANKQASEADYANTLREQRLALDIAYYDLKLAEQKLSITRDNAQLFADTLQKQQLRLQAGDIAGADLARIRVDALRAKSEQQQATLELRQAQASLALLLGLENCSDALQTIDPWPQLSDTSTASVLPDNPELDRLVNQRSDVVAAQQRRQAAQQAYALAQSLRSRDVSVNAQYERFQPNSPNTYGIGVSVPLFLGYDYRGEIRRAQASLDQADYELQKTQQIAAAEIRQAQQRYQLTRNRWQEYQEQILPAARKATQATEFAWRNGAASLLDWLDARRTLRAVELDAAQIDAQLARARAVVQATLGLSADSPPRTPTSAP</sequence>
<name>A0A368L3H3_9BURK</name>
<comment type="caution">
    <text evidence="3">The sequence shown here is derived from an EMBL/GenBank/DDBJ whole genome shotgun (WGS) entry which is preliminary data.</text>
</comment>
<dbReference type="Proteomes" id="UP000252357">
    <property type="component" value="Unassembled WGS sequence"/>
</dbReference>
<dbReference type="SUPFAM" id="SSF56954">
    <property type="entry name" value="Outer membrane efflux proteins (OEP)"/>
    <property type="match status" value="1"/>
</dbReference>
<reference evidence="3 4" key="1">
    <citation type="journal article" date="2018" name="Int. J. Syst. Evol. Microbiol.">
        <title>Parvibium lacunae gen. nov., sp. nov., a new member of the family Alcaligenaceae isolated from a freshwater pond.</title>
        <authorList>
            <person name="Chen W.M."/>
            <person name="Xie P.B."/>
            <person name="Hsu M.Y."/>
            <person name="Sheu S.Y."/>
        </authorList>
    </citation>
    <scope>NUCLEOTIDE SEQUENCE [LARGE SCALE GENOMIC DNA]</scope>
    <source>
        <strain evidence="3 4">KMB9</strain>
    </source>
</reference>
<protein>
    <submittedName>
        <fullName evidence="3">TolC family protein</fullName>
    </submittedName>
</protein>
<evidence type="ECO:0000313" key="3">
    <source>
        <dbReference type="EMBL" id="RCS58033.1"/>
    </source>
</evidence>
<keyword evidence="2" id="KW-0175">Coiled coil</keyword>
<proteinExistence type="inferred from homology"/>
<dbReference type="InterPro" id="IPR010131">
    <property type="entry name" value="MdtP/NodT-like"/>
</dbReference>
<evidence type="ECO:0000256" key="2">
    <source>
        <dbReference type="SAM" id="Coils"/>
    </source>
</evidence>
<dbReference type="Gene3D" id="1.20.1600.10">
    <property type="entry name" value="Outer membrane efflux proteins (OEP)"/>
    <property type="match status" value="1"/>
</dbReference>
<dbReference type="InterPro" id="IPR003423">
    <property type="entry name" value="OMP_efflux"/>
</dbReference>
<evidence type="ECO:0000256" key="1">
    <source>
        <dbReference type="ARBA" id="ARBA00007613"/>
    </source>
</evidence>
<keyword evidence="4" id="KW-1185">Reference proteome</keyword>